<dbReference type="SUPFAM" id="SSF53098">
    <property type="entry name" value="Ribonuclease H-like"/>
    <property type="match status" value="1"/>
</dbReference>
<dbReference type="AlphaFoldDB" id="A0A914YB90"/>
<name>A0A914YB90_9BILA</name>
<dbReference type="Gene3D" id="3.30.420.10">
    <property type="entry name" value="Ribonuclease H-like superfamily/Ribonuclease H"/>
    <property type="match status" value="1"/>
</dbReference>
<dbReference type="Pfam" id="PF02171">
    <property type="entry name" value="Piwi"/>
    <property type="match status" value="1"/>
</dbReference>
<reference evidence="3" key="1">
    <citation type="submission" date="2022-11" db="UniProtKB">
        <authorList>
            <consortium name="WormBaseParasite"/>
        </authorList>
    </citation>
    <scope>IDENTIFICATION</scope>
</reference>
<dbReference type="InterPro" id="IPR012337">
    <property type="entry name" value="RNaseH-like_sf"/>
</dbReference>
<dbReference type="SMART" id="SM00950">
    <property type="entry name" value="Piwi"/>
    <property type="match status" value="1"/>
</dbReference>
<proteinExistence type="predicted"/>
<keyword evidence="2" id="KW-1185">Reference proteome</keyword>
<dbReference type="InterPro" id="IPR036397">
    <property type="entry name" value="RNaseH_sf"/>
</dbReference>
<dbReference type="PANTHER" id="PTHR22891">
    <property type="entry name" value="EUKARYOTIC TRANSLATION INITIATION FACTOR 2C"/>
    <property type="match status" value="1"/>
</dbReference>
<protein>
    <submittedName>
        <fullName evidence="3">Piwi domain-containing protein</fullName>
    </submittedName>
</protein>
<dbReference type="PROSITE" id="PS50822">
    <property type="entry name" value="PIWI"/>
    <property type="match status" value="1"/>
</dbReference>
<evidence type="ECO:0000313" key="2">
    <source>
        <dbReference type="Proteomes" id="UP000887577"/>
    </source>
</evidence>
<dbReference type="InterPro" id="IPR003165">
    <property type="entry name" value="Piwi"/>
</dbReference>
<dbReference type="WBParaSite" id="PSU_v2.g17476.t1">
    <property type="protein sequence ID" value="PSU_v2.g17476.t1"/>
    <property type="gene ID" value="PSU_v2.g17476"/>
</dbReference>
<dbReference type="Proteomes" id="UP000887577">
    <property type="component" value="Unplaced"/>
</dbReference>
<feature type="domain" description="Piwi" evidence="1">
    <location>
        <begin position="106"/>
        <end position="442"/>
    </location>
</feature>
<evidence type="ECO:0000259" key="1">
    <source>
        <dbReference type="PROSITE" id="PS50822"/>
    </source>
</evidence>
<dbReference type="GO" id="GO:0003676">
    <property type="term" value="F:nucleic acid binding"/>
    <property type="evidence" value="ECO:0007669"/>
    <property type="project" value="InterPro"/>
</dbReference>
<dbReference type="Gene3D" id="3.40.50.2300">
    <property type="match status" value="1"/>
</dbReference>
<organism evidence="2 3">
    <name type="scientific">Panagrolaimus superbus</name>
    <dbReference type="NCBI Taxonomy" id="310955"/>
    <lineage>
        <taxon>Eukaryota</taxon>
        <taxon>Metazoa</taxon>
        <taxon>Ecdysozoa</taxon>
        <taxon>Nematoda</taxon>
        <taxon>Chromadorea</taxon>
        <taxon>Rhabditida</taxon>
        <taxon>Tylenchina</taxon>
        <taxon>Panagrolaimomorpha</taxon>
        <taxon>Panagrolaimoidea</taxon>
        <taxon>Panagrolaimidae</taxon>
        <taxon>Panagrolaimus</taxon>
    </lineage>
</organism>
<accession>A0A914YB90</accession>
<evidence type="ECO:0000313" key="3">
    <source>
        <dbReference type="WBParaSite" id="PSU_v2.g17476.t1"/>
    </source>
</evidence>
<sequence length="452" mass="50713">MNSVNAEVLNAPLITYKNENMPKQVRDALWDIKKVEFVKPATINALLILHNGVSQAFVGTPVKKILDQAKRLGMTIRKRDFLALRNDQLTFEFLEKTITQYRDSYGVDFVLAIGAGSDFHDILKATEISTKVATQQIEPRTVNKENFGGVTVDNILQKMNPKNGGYNQYFQQAAPSQLNGDRIDIFQSFLQTTMVMGFYMSHPSPGSNEEQPSVCGYSFSINERGNVARGGFVFTKPRQSILSEVELRKPFEDATKLYYQENQSYPQRVLVYRFGTSDGEITKIQGDECPQMLECLAAGMNGEIPQLTVIAVRRQHNTRIFKQKNFINPRDGAPAQNVTPGSCVAGANPFDVVMVPHRALQVRFSLLIKISLMKYDFKGTAKPTIFSTIFPGPKENDLTQNFLKNITHAFCYMHEIVDSPISVPHTLRSAEQMASDVKAMVKMEVSSIGLIF</sequence>